<evidence type="ECO:0008006" key="12">
    <source>
        <dbReference type="Google" id="ProtNLM"/>
    </source>
</evidence>
<accession>A0A7N0TN04</accession>
<comment type="subcellular location">
    <subcellularLocation>
        <location evidence="1">Membrane</location>
        <topology evidence="1">Single-pass membrane protein</topology>
    </subcellularLocation>
</comment>
<dbReference type="Gramene" id="Kaladp0040s0030.3.v1.1">
    <property type="protein sequence ID" value="Kaladp0040s0030.3.v1.1"/>
    <property type="gene ID" value="Kaladp0040s0030.v1.1"/>
</dbReference>
<dbReference type="Pfam" id="PF14416">
    <property type="entry name" value="PMR5N"/>
    <property type="match status" value="1"/>
</dbReference>
<evidence type="ECO:0000256" key="5">
    <source>
        <dbReference type="ARBA" id="ARBA00022989"/>
    </source>
</evidence>
<evidence type="ECO:0000256" key="4">
    <source>
        <dbReference type="ARBA" id="ARBA00022968"/>
    </source>
</evidence>
<dbReference type="InterPro" id="IPR025846">
    <property type="entry name" value="TBL_N"/>
</dbReference>
<keyword evidence="6 7" id="KW-0472">Membrane</keyword>
<dbReference type="GO" id="GO:0016020">
    <property type="term" value="C:membrane"/>
    <property type="evidence" value="ECO:0007669"/>
    <property type="project" value="UniProtKB-SubCell"/>
</dbReference>
<sequence length="319" mass="37202">MTHLDFLTKLKRLNPLEPSLAILASILLAVIACFLFLDYRAVSKAFLPSNQLGKIPWMGMRSDSKVPLEFPQADGDGCDLFDGVWVWDETYPLYQPQDCSFIDPGFRCSENGRPDILYTKWRWQPRSCNLPRFDARVMLENLRNRRLVFVGDSIGRNQWESLLCMLSTAVSNRSSIYEVNGSPIDKHSGFLVFRFSDYNCTVEYYRSPFLVVESRAPAGVPKQVKATLKLDLIDWTSPQWRDADFLIFNTGHWWNYEKTLKWGFYFQVGEKVMMEMTIADAYKRSIETLAQWVDHQVNMSKTSIFFRTYSPIHFRFAMH</sequence>
<evidence type="ECO:0000313" key="11">
    <source>
        <dbReference type="Proteomes" id="UP000594263"/>
    </source>
</evidence>
<feature type="domain" description="Trichome birefringence-like C-terminal" evidence="8">
    <location>
        <begin position="130"/>
        <end position="315"/>
    </location>
</feature>
<dbReference type="PANTHER" id="PTHR32285:SF213">
    <property type="entry name" value="PROTEIN TRICHOME BIREFRINGENCE-LIKE 11"/>
    <property type="match status" value="1"/>
</dbReference>
<feature type="transmembrane region" description="Helical" evidence="7">
    <location>
        <begin position="20"/>
        <end position="37"/>
    </location>
</feature>
<keyword evidence="4" id="KW-0735">Signal-anchor</keyword>
<dbReference type="Proteomes" id="UP000594263">
    <property type="component" value="Unplaced"/>
</dbReference>
<organism evidence="10 11">
    <name type="scientific">Kalanchoe fedtschenkoi</name>
    <name type="common">Lavender scallops</name>
    <name type="synonym">South American air plant</name>
    <dbReference type="NCBI Taxonomy" id="63787"/>
    <lineage>
        <taxon>Eukaryota</taxon>
        <taxon>Viridiplantae</taxon>
        <taxon>Streptophyta</taxon>
        <taxon>Embryophyta</taxon>
        <taxon>Tracheophyta</taxon>
        <taxon>Spermatophyta</taxon>
        <taxon>Magnoliopsida</taxon>
        <taxon>eudicotyledons</taxon>
        <taxon>Gunneridae</taxon>
        <taxon>Pentapetalae</taxon>
        <taxon>Saxifragales</taxon>
        <taxon>Crassulaceae</taxon>
        <taxon>Kalanchoe</taxon>
    </lineage>
</organism>
<keyword evidence="11" id="KW-1185">Reference proteome</keyword>
<dbReference type="GO" id="GO:0005794">
    <property type="term" value="C:Golgi apparatus"/>
    <property type="evidence" value="ECO:0007669"/>
    <property type="project" value="TreeGrafter"/>
</dbReference>
<evidence type="ECO:0000313" key="10">
    <source>
        <dbReference type="EnsemblPlants" id="Kaladp0040s0030.3.v1.1"/>
    </source>
</evidence>
<keyword evidence="5 7" id="KW-1133">Transmembrane helix</keyword>
<evidence type="ECO:0000256" key="6">
    <source>
        <dbReference type="ARBA" id="ARBA00023136"/>
    </source>
</evidence>
<dbReference type="GO" id="GO:0016413">
    <property type="term" value="F:O-acetyltransferase activity"/>
    <property type="evidence" value="ECO:0007669"/>
    <property type="project" value="InterPro"/>
</dbReference>
<proteinExistence type="inferred from homology"/>
<comment type="similarity">
    <text evidence="2">Belongs to the PC-esterase family. TBL subfamily.</text>
</comment>
<protein>
    <recommendedName>
        <fullName evidence="12">Trichome birefringence-like N-terminal domain-containing protein</fullName>
    </recommendedName>
</protein>
<reference evidence="10" key="1">
    <citation type="submission" date="2021-01" db="UniProtKB">
        <authorList>
            <consortium name="EnsemblPlants"/>
        </authorList>
    </citation>
    <scope>IDENTIFICATION</scope>
</reference>
<feature type="domain" description="Trichome birefringence-like N-terminal" evidence="9">
    <location>
        <begin position="77"/>
        <end position="129"/>
    </location>
</feature>
<keyword evidence="3 7" id="KW-0812">Transmembrane</keyword>
<dbReference type="PANTHER" id="PTHR32285">
    <property type="entry name" value="PROTEIN TRICHOME BIREFRINGENCE-LIKE 9-RELATED"/>
    <property type="match status" value="1"/>
</dbReference>
<name>A0A7N0TN04_KALFE</name>
<evidence type="ECO:0000256" key="2">
    <source>
        <dbReference type="ARBA" id="ARBA00007727"/>
    </source>
</evidence>
<dbReference type="EnsemblPlants" id="Kaladp0040s0030.3.v1.1">
    <property type="protein sequence ID" value="Kaladp0040s0030.3.v1.1"/>
    <property type="gene ID" value="Kaladp0040s0030.v1.1"/>
</dbReference>
<evidence type="ECO:0000259" key="9">
    <source>
        <dbReference type="Pfam" id="PF14416"/>
    </source>
</evidence>
<dbReference type="Pfam" id="PF13839">
    <property type="entry name" value="PC-Esterase"/>
    <property type="match status" value="1"/>
</dbReference>
<evidence type="ECO:0000256" key="7">
    <source>
        <dbReference type="SAM" id="Phobius"/>
    </source>
</evidence>
<dbReference type="InterPro" id="IPR029962">
    <property type="entry name" value="TBL"/>
</dbReference>
<dbReference type="AlphaFoldDB" id="A0A7N0TN04"/>
<evidence type="ECO:0000259" key="8">
    <source>
        <dbReference type="Pfam" id="PF13839"/>
    </source>
</evidence>
<evidence type="ECO:0000256" key="3">
    <source>
        <dbReference type="ARBA" id="ARBA00022692"/>
    </source>
</evidence>
<evidence type="ECO:0000256" key="1">
    <source>
        <dbReference type="ARBA" id="ARBA00004167"/>
    </source>
</evidence>
<dbReference type="InterPro" id="IPR026057">
    <property type="entry name" value="TBL_C"/>
</dbReference>